<sequence length="557" mass="57949">MKKLCVLLAVFSLVLAGCAALPTSGPVYVTAKPSASNGKVGFKAQSPSENATPEEIVQGFLAASAVGFSNDFSVAREFLTQSVASKWNPRVQVRIYPDVDNQSFSRAKSGAVRFTASASATLDTDGEYQSSAPDSTIVSEFSLVKNAQNQWRIAALDDGVMMPESLFSSIFRSVSVYFLSLNSDALVPVVYYFPEDRAATSALSALLSGPPSWLAGAVKSALPKGTALATPQVDVVDQVARVSLTAEAAGLHDAELGLMAAQVNATLKGLGGISEVQVSSGGAELDMSASADVPVYPYGQYPLLGMANNEIHERGVRDSGSIAFAVDPALKLTHLAQTYDPHGPVIALGNGSHSVYSISQSGAAHLLMNSRSSLVAPSTDRRGYVWSGAIKSDGKILATPVRGGPVMSFAVSALAGTEVIGVRVSRDGTRMIIVANASGTPSVFVVGILRDANGVPLGFADAAQMGVRLKAISDVAWVDASTLVMIGLEAGANDPALYSVPIFGPIRRLPGTFIPKSVTAGRGLDSVVVETPDALLEFDSGAWRKITPVLTQPAFPG</sequence>
<feature type="domain" description="GerMN" evidence="2">
    <location>
        <begin position="199"/>
        <end position="289"/>
    </location>
</feature>
<dbReference type="InterPro" id="IPR019606">
    <property type="entry name" value="GerMN"/>
</dbReference>
<reference evidence="3 4" key="1">
    <citation type="submission" date="2023-03" db="EMBL/GenBank/DDBJ databases">
        <title>Complete genome of Arcanobacterium canis strain DSM 25104 isolated in 2010 from a canine otitis externa in Germany.</title>
        <authorList>
            <person name="Borowiak M."/>
            <person name="Kreitlow A."/>
            <person name="Malorny B."/>
            <person name="Laemmler C."/>
            <person name="Prenger-Berninghoff E."/>
            <person name="Ploetz M."/>
            <person name="Abdulmawjood A."/>
        </authorList>
    </citation>
    <scope>NUCLEOTIDE SEQUENCE [LARGE SCALE GENOMIC DNA]</scope>
    <source>
        <strain evidence="3 4">DSM 25104</strain>
    </source>
</reference>
<name>A0ABY8FZX3_9ACTO</name>
<organism evidence="3 4">
    <name type="scientific">Arcanobacterium canis</name>
    <dbReference type="NCBI Taxonomy" id="999183"/>
    <lineage>
        <taxon>Bacteria</taxon>
        <taxon>Bacillati</taxon>
        <taxon>Actinomycetota</taxon>
        <taxon>Actinomycetes</taxon>
        <taxon>Actinomycetales</taxon>
        <taxon>Actinomycetaceae</taxon>
        <taxon>Arcanobacterium</taxon>
    </lineage>
</organism>
<keyword evidence="1" id="KW-0732">Signal</keyword>
<dbReference type="SUPFAM" id="SSF82171">
    <property type="entry name" value="DPP6 N-terminal domain-like"/>
    <property type="match status" value="1"/>
</dbReference>
<proteinExistence type="predicted"/>
<evidence type="ECO:0000259" key="2">
    <source>
        <dbReference type="SMART" id="SM00909"/>
    </source>
</evidence>
<dbReference type="Pfam" id="PF10646">
    <property type="entry name" value="Germane"/>
    <property type="match status" value="1"/>
</dbReference>
<keyword evidence="4" id="KW-1185">Reference proteome</keyword>
<dbReference type="RefSeq" id="WP_278013157.1">
    <property type="nucleotide sequence ID" value="NZ_CP121208.1"/>
</dbReference>
<evidence type="ECO:0000313" key="4">
    <source>
        <dbReference type="Proteomes" id="UP001215216"/>
    </source>
</evidence>
<protein>
    <submittedName>
        <fullName evidence="3">LpqB family beta-propeller domain-containing protein</fullName>
    </submittedName>
</protein>
<evidence type="ECO:0000256" key="1">
    <source>
        <dbReference type="SAM" id="SignalP"/>
    </source>
</evidence>
<accession>A0ABY8FZX3</accession>
<dbReference type="Proteomes" id="UP001215216">
    <property type="component" value="Chromosome"/>
</dbReference>
<dbReference type="InterPro" id="IPR059026">
    <property type="entry name" value="LpqB_N"/>
</dbReference>
<dbReference type="InterPro" id="IPR018910">
    <property type="entry name" value="LpqB_C"/>
</dbReference>
<dbReference type="EMBL" id="CP121208">
    <property type="protein sequence ID" value="WFM83762.1"/>
    <property type="molecule type" value="Genomic_DNA"/>
</dbReference>
<dbReference type="Pfam" id="PF25976">
    <property type="entry name" value="LpqB_N"/>
    <property type="match status" value="1"/>
</dbReference>
<evidence type="ECO:0000313" key="3">
    <source>
        <dbReference type="EMBL" id="WFM83762.1"/>
    </source>
</evidence>
<dbReference type="SMART" id="SM00909">
    <property type="entry name" value="Germane"/>
    <property type="match status" value="1"/>
</dbReference>
<dbReference type="Pfam" id="PF10647">
    <property type="entry name" value="Gmad1"/>
    <property type="match status" value="1"/>
</dbReference>
<dbReference type="PROSITE" id="PS51257">
    <property type="entry name" value="PROKAR_LIPOPROTEIN"/>
    <property type="match status" value="1"/>
</dbReference>
<feature type="chain" id="PRO_5045307978" evidence="1">
    <location>
        <begin position="20"/>
        <end position="557"/>
    </location>
</feature>
<gene>
    <name evidence="3" type="ORF">P7079_01915</name>
</gene>
<feature type="signal peptide" evidence="1">
    <location>
        <begin position="1"/>
        <end position="19"/>
    </location>
</feature>